<proteinExistence type="predicted"/>
<reference evidence="2" key="1">
    <citation type="journal article" date="2021" name="Int. J. Syst. Evol. Microbiol.">
        <title>Bradyrhizobium septentrionale sp. nov. (sv. septentrionale) and Bradyrhizobium quebecense sp. nov. (sv. septentrionale) associated with legumes native to Canada possess rearranged symbiosis genes and numerous insertion sequences.</title>
        <authorList>
            <person name="Bromfield E.S.P."/>
            <person name="Cloutier S."/>
        </authorList>
    </citation>
    <scope>NUCLEOTIDE SEQUENCE</scope>
    <source>
        <strain evidence="2">5S5</strain>
    </source>
</reference>
<keyword evidence="3" id="KW-1185">Reference proteome</keyword>
<evidence type="ECO:0000256" key="1">
    <source>
        <dbReference type="SAM" id="MobiDB-lite"/>
    </source>
</evidence>
<protein>
    <submittedName>
        <fullName evidence="2">Uncharacterized protein</fullName>
    </submittedName>
</protein>
<feature type="region of interest" description="Disordered" evidence="1">
    <location>
        <begin position="1"/>
        <end position="39"/>
    </location>
</feature>
<dbReference type="EMBL" id="CP147711">
    <property type="protein sequence ID" value="WXC78905.1"/>
    <property type="molecule type" value="Genomic_DNA"/>
</dbReference>
<feature type="compositionally biased region" description="Basic and acidic residues" evidence="1">
    <location>
        <begin position="1"/>
        <end position="24"/>
    </location>
</feature>
<dbReference type="Proteomes" id="UP001432046">
    <property type="component" value="Chromosome"/>
</dbReference>
<sequence>MMSVDEFRRLKPKAGEEVPTESERPLLSSGGSDARPARVCDLRPQDGVFLQARMEDHSECMLASQPRGSSAADLRVHDPEKVVPVFRKIML</sequence>
<accession>A0ABZ2NWN5</accession>
<organism evidence="2 3">
    <name type="scientific">Bradyrhizobium septentrionale</name>
    <dbReference type="NCBI Taxonomy" id="1404411"/>
    <lineage>
        <taxon>Bacteria</taxon>
        <taxon>Pseudomonadati</taxon>
        <taxon>Pseudomonadota</taxon>
        <taxon>Alphaproteobacteria</taxon>
        <taxon>Hyphomicrobiales</taxon>
        <taxon>Nitrobacteraceae</taxon>
        <taxon>Bradyrhizobium</taxon>
    </lineage>
</organism>
<gene>
    <name evidence="2" type="ORF">WDK88_37175</name>
</gene>
<evidence type="ECO:0000313" key="3">
    <source>
        <dbReference type="Proteomes" id="UP001432046"/>
    </source>
</evidence>
<dbReference type="RefSeq" id="WP_338833784.1">
    <property type="nucleotide sequence ID" value="NZ_CP147711.1"/>
</dbReference>
<reference evidence="2" key="2">
    <citation type="submission" date="2024-03" db="EMBL/GenBank/DDBJ databases">
        <authorList>
            <person name="Bromfield E.S.P."/>
            <person name="Cloutier S."/>
        </authorList>
    </citation>
    <scope>NUCLEOTIDE SEQUENCE</scope>
    <source>
        <strain evidence="2">5S5</strain>
    </source>
</reference>
<name>A0ABZ2NWN5_9BRAD</name>
<evidence type="ECO:0000313" key="2">
    <source>
        <dbReference type="EMBL" id="WXC78905.1"/>
    </source>
</evidence>